<protein>
    <recommendedName>
        <fullName evidence="5">CVNH domain-containing protein</fullName>
    </recommendedName>
</protein>
<sequence>MTTASPIACVTKASALLVILTLPQLVHADDACDTAFAKSTASSSCDRAFTRQYEPGSCEISVECKKSIGYGMKASNVIHRKLDSVSQLTNEDGILRGGTEAKPPVVVTPTPASDEDCLGAWKASQAGKYCKSGTAKGVINGCIITASCYASGENRLVEKRGRYVFESVFELKLDRQGLSGGEHLPDPDPDPDHLGDYR</sequence>
<proteinExistence type="predicted"/>
<dbReference type="AlphaFoldDB" id="A0A239CR61"/>
<dbReference type="Proteomes" id="UP000198407">
    <property type="component" value="Unassembled WGS sequence"/>
</dbReference>
<keyword evidence="4" id="KW-1185">Reference proteome</keyword>
<name>A0A239CR61_9PSED</name>
<dbReference type="RefSeq" id="WP_042130760.1">
    <property type="nucleotide sequence ID" value="NZ_FZOL01000005.1"/>
</dbReference>
<evidence type="ECO:0008006" key="5">
    <source>
        <dbReference type="Google" id="ProtNLM"/>
    </source>
</evidence>
<evidence type="ECO:0000313" key="3">
    <source>
        <dbReference type="EMBL" id="SNS22665.1"/>
    </source>
</evidence>
<keyword evidence="2" id="KW-0732">Signal</keyword>
<feature type="chain" id="PRO_5011251971" description="CVNH domain-containing protein" evidence="2">
    <location>
        <begin position="29"/>
        <end position="198"/>
    </location>
</feature>
<gene>
    <name evidence="3" type="ORF">SAMN05444352_10510</name>
</gene>
<feature type="region of interest" description="Disordered" evidence="1">
    <location>
        <begin position="177"/>
        <end position="198"/>
    </location>
</feature>
<feature type="compositionally biased region" description="Basic and acidic residues" evidence="1">
    <location>
        <begin position="183"/>
        <end position="198"/>
    </location>
</feature>
<reference evidence="4" key="1">
    <citation type="submission" date="2017-06" db="EMBL/GenBank/DDBJ databases">
        <authorList>
            <person name="Varghese N."/>
            <person name="Submissions S."/>
        </authorList>
    </citation>
    <scope>NUCLEOTIDE SEQUENCE [LARGE SCALE GENOMIC DNA]</scope>
    <source>
        <strain evidence="4">DSM 22348</strain>
    </source>
</reference>
<accession>A0A239CR61</accession>
<evidence type="ECO:0000256" key="1">
    <source>
        <dbReference type="SAM" id="MobiDB-lite"/>
    </source>
</evidence>
<evidence type="ECO:0000256" key="2">
    <source>
        <dbReference type="SAM" id="SignalP"/>
    </source>
</evidence>
<dbReference type="EMBL" id="FZOL01000005">
    <property type="protein sequence ID" value="SNS22665.1"/>
    <property type="molecule type" value="Genomic_DNA"/>
</dbReference>
<evidence type="ECO:0000313" key="4">
    <source>
        <dbReference type="Proteomes" id="UP000198407"/>
    </source>
</evidence>
<organism evidence="3 4">
    <name type="scientific">Pseudomonas japonica</name>
    <dbReference type="NCBI Taxonomy" id="256466"/>
    <lineage>
        <taxon>Bacteria</taxon>
        <taxon>Pseudomonadati</taxon>
        <taxon>Pseudomonadota</taxon>
        <taxon>Gammaproteobacteria</taxon>
        <taxon>Pseudomonadales</taxon>
        <taxon>Pseudomonadaceae</taxon>
        <taxon>Pseudomonas</taxon>
    </lineage>
</organism>
<feature type="signal peptide" evidence="2">
    <location>
        <begin position="1"/>
        <end position="28"/>
    </location>
</feature>